<evidence type="ECO:0000259" key="1">
    <source>
        <dbReference type="PROSITE" id="PS50828"/>
    </source>
</evidence>
<protein>
    <recommendedName>
        <fullName evidence="1">Smr domain-containing protein</fullName>
    </recommendedName>
</protein>
<dbReference type="SMART" id="SM00463">
    <property type="entry name" value="SMR"/>
    <property type="match status" value="1"/>
</dbReference>
<name>A0A381TKW6_9ZZZZ</name>
<accession>A0A381TKW6</accession>
<dbReference type="EMBL" id="UINC01004732">
    <property type="protein sequence ID" value="SVA16469.1"/>
    <property type="molecule type" value="Genomic_DNA"/>
</dbReference>
<gene>
    <name evidence="2" type="ORF">METZ01_LOCUS69323</name>
</gene>
<dbReference type="InterPro" id="IPR036063">
    <property type="entry name" value="Smr_dom_sf"/>
</dbReference>
<dbReference type="PROSITE" id="PS50828">
    <property type="entry name" value="SMR"/>
    <property type="match status" value="1"/>
</dbReference>
<feature type="domain" description="Smr" evidence="1">
    <location>
        <begin position="20"/>
        <end position="93"/>
    </location>
</feature>
<evidence type="ECO:0000313" key="2">
    <source>
        <dbReference type="EMBL" id="SVA16469.1"/>
    </source>
</evidence>
<dbReference type="Pfam" id="PF01713">
    <property type="entry name" value="Smr"/>
    <property type="match status" value="1"/>
</dbReference>
<organism evidence="2">
    <name type="scientific">marine metagenome</name>
    <dbReference type="NCBI Taxonomy" id="408172"/>
    <lineage>
        <taxon>unclassified sequences</taxon>
        <taxon>metagenomes</taxon>
        <taxon>ecological metagenomes</taxon>
    </lineage>
</organism>
<dbReference type="Gene3D" id="3.30.1370.110">
    <property type="match status" value="1"/>
</dbReference>
<dbReference type="SUPFAM" id="SSF160443">
    <property type="entry name" value="SMR domain-like"/>
    <property type="match status" value="1"/>
</dbReference>
<reference evidence="2" key="1">
    <citation type="submission" date="2018-05" db="EMBL/GenBank/DDBJ databases">
        <authorList>
            <person name="Lanie J.A."/>
            <person name="Ng W.-L."/>
            <person name="Kazmierczak K.M."/>
            <person name="Andrzejewski T.M."/>
            <person name="Davidsen T.M."/>
            <person name="Wayne K.J."/>
            <person name="Tettelin H."/>
            <person name="Glass J.I."/>
            <person name="Rusch D."/>
            <person name="Podicherti R."/>
            <person name="Tsui H.-C.T."/>
            <person name="Winkler M.E."/>
        </authorList>
    </citation>
    <scope>NUCLEOTIDE SEQUENCE</scope>
</reference>
<dbReference type="InterPro" id="IPR002625">
    <property type="entry name" value="Smr_dom"/>
</dbReference>
<sequence length="98" mass="10774">MTDAETREALPHQVPIDETLDLHMFAPSDIRSVVREYLKEAQAAGFVEIRLIHGRGIGVQRGIVQAVLDRNPSVRSFHDAPESHLGATVVILHPSGTE</sequence>
<proteinExistence type="predicted"/>
<dbReference type="AlphaFoldDB" id="A0A381TKW6"/>